<comment type="caution">
    <text evidence="3">The sequence shown here is derived from an EMBL/GenBank/DDBJ whole genome shotgun (WGS) entry which is preliminary data.</text>
</comment>
<gene>
    <name evidence="3" type="ORF">M9Y10_008960</name>
</gene>
<dbReference type="PANTHER" id="PTHR47977">
    <property type="entry name" value="RAS-RELATED PROTEIN RAB"/>
    <property type="match status" value="1"/>
</dbReference>
<evidence type="ECO:0000313" key="4">
    <source>
        <dbReference type="Proteomes" id="UP001470230"/>
    </source>
</evidence>
<dbReference type="EMBL" id="JAPFFF010000014">
    <property type="protein sequence ID" value="KAK8871047.1"/>
    <property type="molecule type" value="Genomic_DNA"/>
</dbReference>
<dbReference type="SMART" id="SM00173">
    <property type="entry name" value="RAS"/>
    <property type="match status" value="1"/>
</dbReference>
<name>A0ABR2IZI2_9EUKA</name>
<reference evidence="3 4" key="1">
    <citation type="submission" date="2024-04" db="EMBL/GenBank/DDBJ databases">
        <title>Tritrichomonas musculus Genome.</title>
        <authorList>
            <person name="Alves-Ferreira E."/>
            <person name="Grigg M."/>
            <person name="Lorenzi H."/>
            <person name="Galac M."/>
        </authorList>
    </citation>
    <scope>NUCLEOTIDE SEQUENCE [LARGE SCALE GENOMIC DNA]</scope>
    <source>
        <strain evidence="3 4">EAF2021</strain>
    </source>
</reference>
<proteinExistence type="predicted"/>
<evidence type="ECO:0008006" key="5">
    <source>
        <dbReference type="Google" id="ProtNLM"/>
    </source>
</evidence>
<dbReference type="InterPro" id="IPR001806">
    <property type="entry name" value="Small_GTPase"/>
</dbReference>
<dbReference type="SMART" id="SM00177">
    <property type="entry name" value="ARF"/>
    <property type="match status" value="1"/>
</dbReference>
<keyword evidence="2" id="KW-0342">GTP-binding</keyword>
<dbReference type="SMART" id="SM00176">
    <property type="entry name" value="RAN"/>
    <property type="match status" value="1"/>
</dbReference>
<sequence>MNTIQSRVVIIGDSTVGKTSIFNKLAFDSFNINERATVGSNYHVYVQQIQDIKVDLQIWDTAGQERFRSLGAIYFREADAAIAVYDITKRLTFENLEMWINDFINVAGDMKTIVIVANKCDLEEDSEVSFQEAESWAQAKNYMIRQTSAKTGEGINELFSDLAHTILLNQMSKPITYNSPRKSIEENNQNNSCC</sequence>
<keyword evidence="4" id="KW-1185">Reference proteome</keyword>
<dbReference type="InterPro" id="IPR050227">
    <property type="entry name" value="Rab"/>
</dbReference>
<dbReference type="SMART" id="SM00174">
    <property type="entry name" value="RHO"/>
    <property type="match status" value="1"/>
</dbReference>
<organism evidence="3 4">
    <name type="scientific">Tritrichomonas musculus</name>
    <dbReference type="NCBI Taxonomy" id="1915356"/>
    <lineage>
        <taxon>Eukaryota</taxon>
        <taxon>Metamonada</taxon>
        <taxon>Parabasalia</taxon>
        <taxon>Tritrichomonadida</taxon>
        <taxon>Tritrichomonadidae</taxon>
        <taxon>Tritrichomonas</taxon>
    </lineage>
</organism>
<dbReference type="NCBIfam" id="TIGR00231">
    <property type="entry name" value="small_GTP"/>
    <property type="match status" value="1"/>
</dbReference>
<dbReference type="SMART" id="SM00175">
    <property type="entry name" value="RAB"/>
    <property type="match status" value="1"/>
</dbReference>
<dbReference type="CDD" id="cd00154">
    <property type="entry name" value="Rab"/>
    <property type="match status" value="1"/>
</dbReference>
<dbReference type="PRINTS" id="PR00449">
    <property type="entry name" value="RASTRNSFRMNG"/>
</dbReference>
<dbReference type="PROSITE" id="PS51419">
    <property type="entry name" value="RAB"/>
    <property type="match status" value="1"/>
</dbReference>
<dbReference type="SUPFAM" id="SSF52540">
    <property type="entry name" value="P-loop containing nucleoside triphosphate hydrolases"/>
    <property type="match status" value="1"/>
</dbReference>
<dbReference type="PROSITE" id="PS51421">
    <property type="entry name" value="RAS"/>
    <property type="match status" value="1"/>
</dbReference>
<evidence type="ECO:0000256" key="2">
    <source>
        <dbReference type="ARBA" id="ARBA00023134"/>
    </source>
</evidence>
<dbReference type="Proteomes" id="UP001470230">
    <property type="component" value="Unassembled WGS sequence"/>
</dbReference>
<dbReference type="Gene3D" id="3.40.50.300">
    <property type="entry name" value="P-loop containing nucleotide triphosphate hydrolases"/>
    <property type="match status" value="1"/>
</dbReference>
<keyword evidence="1" id="KW-0547">Nucleotide-binding</keyword>
<dbReference type="PROSITE" id="PS51417">
    <property type="entry name" value="ARF"/>
    <property type="match status" value="1"/>
</dbReference>
<dbReference type="InterPro" id="IPR027417">
    <property type="entry name" value="P-loop_NTPase"/>
</dbReference>
<protein>
    <recommendedName>
        <fullName evidence="5">Small GTP-binding protein</fullName>
    </recommendedName>
</protein>
<evidence type="ECO:0000313" key="3">
    <source>
        <dbReference type="EMBL" id="KAK8871047.1"/>
    </source>
</evidence>
<evidence type="ECO:0000256" key="1">
    <source>
        <dbReference type="ARBA" id="ARBA00022741"/>
    </source>
</evidence>
<accession>A0ABR2IZI2</accession>
<dbReference type="InterPro" id="IPR005225">
    <property type="entry name" value="Small_GTP-bd"/>
</dbReference>
<dbReference type="Pfam" id="PF00071">
    <property type="entry name" value="Ras"/>
    <property type="match status" value="1"/>
</dbReference>